<evidence type="ECO:0000313" key="3">
    <source>
        <dbReference type="Proteomes" id="UP001529510"/>
    </source>
</evidence>
<feature type="compositionally biased region" description="Low complexity" evidence="1">
    <location>
        <begin position="1"/>
        <end position="14"/>
    </location>
</feature>
<keyword evidence="3" id="KW-1185">Reference proteome</keyword>
<reference evidence="2 3" key="1">
    <citation type="submission" date="2024-05" db="EMBL/GenBank/DDBJ databases">
        <title>Genome sequencing and assembly of Indian major carp, Cirrhinus mrigala (Hamilton, 1822).</title>
        <authorList>
            <person name="Mohindra V."/>
            <person name="Chowdhury L.M."/>
            <person name="Lal K."/>
            <person name="Jena J.K."/>
        </authorList>
    </citation>
    <scope>NUCLEOTIDE SEQUENCE [LARGE SCALE GENOMIC DNA]</scope>
    <source>
        <strain evidence="2">CM1030</strain>
        <tissue evidence="2">Blood</tissue>
    </source>
</reference>
<feature type="compositionally biased region" description="Polar residues" evidence="1">
    <location>
        <begin position="62"/>
        <end position="71"/>
    </location>
</feature>
<feature type="non-terminal residue" evidence="2">
    <location>
        <position position="71"/>
    </location>
</feature>
<dbReference type="AlphaFoldDB" id="A0ABD0PS75"/>
<comment type="caution">
    <text evidence="2">The sequence shown here is derived from an EMBL/GenBank/DDBJ whole genome shotgun (WGS) entry which is preliminary data.</text>
</comment>
<accession>A0ABD0PS75</accession>
<dbReference type="EMBL" id="JAMKFB020000014">
    <property type="protein sequence ID" value="KAL0176645.1"/>
    <property type="molecule type" value="Genomic_DNA"/>
</dbReference>
<sequence>REDKLLPPLLSPLSDEPVGRPSISQEGNISTVPNTLPSTRTIPASSSSSSSSSHKHRKGDNKSFSHSKTST</sequence>
<protein>
    <submittedName>
        <fullName evidence="2">Uncharacterized protein</fullName>
    </submittedName>
</protein>
<proteinExistence type="predicted"/>
<feature type="region of interest" description="Disordered" evidence="1">
    <location>
        <begin position="1"/>
        <end position="71"/>
    </location>
</feature>
<dbReference type="Proteomes" id="UP001529510">
    <property type="component" value="Unassembled WGS sequence"/>
</dbReference>
<evidence type="ECO:0000313" key="2">
    <source>
        <dbReference type="EMBL" id="KAL0176645.1"/>
    </source>
</evidence>
<feature type="compositionally biased region" description="Polar residues" evidence="1">
    <location>
        <begin position="22"/>
        <end position="44"/>
    </location>
</feature>
<name>A0ABD0PS75_CIRMR</name>
<evidence type="ECO:0000256" key="1">
    <source>
        <dbReference type="SAM" id="MobiDB-lite"/>
    </source>
</evidence>
<organism evidence="2 3">
    <name type="scientific">Cirrhinus mrigala</name>
    <name type="common">Mrigala</name>
    <dbReference type="NCBI Taxonomy" id="683832"/>
    <lineage>
        <taxon>Eukaryota</taxon>
        <taxon>Metazoa</taxon>
        <taxon>Chordata</taxon>
        <taxon>Craniata</taxon>
        <taxon>Vertebrata</taxon>
        <taxon>Euteleostomi</taxon>
        <taxon>Actinopterygii</taxon>
        <taxon>Neopterygii</taxon>
        <taxon>Teleostei</taxon>
        <taxon>Ostariophysi</taxon>
        <taxon>Cypriniformes</taxon>
        <taxon>Cyprinidae</taxon>
        <taxon>Labeoninae</taxon>
        <taxon>Labeonini</taxon>
        <taxon>Cirrhinus</taxon>
    </lineage>
</organism>
<gene>
    <name evidence="2" type="ORF">M9458_028975</name>
</gene>
<feature type="non-terminal residue" evidence="2">
    <location>
        <position position="1"/>
    </location>
</feature>